<proteinExistence type="inferred from homology"/>
<dbReference type="CDD" id="cd05251">
    <property type="entry name" value="NmrA_like_SDR_a"/>
    <property type="match status" value="1"/>
</dbReference>
<dbReference type="InterPro" id="IPR051164">
    <property type="entry name" value="NmrA-like_oxidored"/>
</dbReference>
<dbReference type="InterPro" id="IPR008030">
    <property type="entry name" value="NmrA-like"/>
</dbReference>
<evidence type="ECO:0000256" key="2">
    <source>
        <dbReference type="ARBA" id="ARBA00022857"/>
    </source>
</evidence>
<organism evidence="4 5">
    <name type="scientific">Kibdelosporangium philippinense</name>
    <dbReference type="NCBI Taxonomy" id="211113"/>
    <lineage>
        <taxon>Bacteria</taxon>
        <taxon>Bacillati</taxon>
        <taxon>Actinomycetota</taxon>
        <taxon>Actinomycetes</taxon>
        <taxon>Pseudonocardiales</taxon>
        <taxon>Pseudonocardiaceae</taxon>
        <taxon>Kibdelosporangium</taxon>
    </lineage>
</organism>
<dbReference type="RefSeq" id="WP_233729354.1">
    <property type="nucleotide sequence ID" value="NZ_JAJVCN010000003.1"/>
</dbReference>
<evidence type="ECO:0000313" key="5">
    <source>
        <dbReference type="Proteomes" id="UP001521150"/>
    </source>
</evidence>
<dbReference type="EMBL" id="JAJVCN010000003">
    <property type="protein sequence ID" value="MCE7007791.1"/>
    <property type="molecule type" value="Genomic_DNA"/>
</dbReference>
<dbReference type="PANTHER" id="PTHR42748">
    <property type="entry name" value="NITROGEN METABOLITE REPRESSION PROTEIN NMRA FAMILY MEMBER"/>
    <property type="match status" value="1"/>
</dbReference>
<evidence type="ECO:0000313" key="4">
    <source>
        <dbReference type="EMBL" id="MCE7007791.1"/>
    </source>
</evidence>
<comment type="caution">
    <text evidence="4">The sequence shown here is derived from an EMBL/GenBank/DDBJ whole genome shotgun (WGS) entry which is preliminary data.</text>
</comment>
<keyword evidence="5" id="KW-1185">Reference proteome</keyword>
<dbReference type="Pfam" id="PF05368">
    <property type="entry name" value="NmrA"/>
    <property type="match status" value="1"/>
</dbReference>
<dbReference type="Proteomes" id="UP001521150">
    <property type="component" value="Unassembled WGS sequence"/>
</dbReference>
<feature type="domain" description="NmrA-like" evidence="3">
    <location>
        <begin position="2"/>
        <end position="203"/>
    </location>
</feature>
<name>A0ABS8ZJ46_9PSEU</name>
<evidence type="ECO:0000256" key="1">
    <source>
        <dbReference type="ARBA" id="ARBA00006328"/>
    </source>
</evidence>
<dbReference type="SUPFAM" id="SSF51735">
    <property type="entry name" value="NAD(P)-binding Rossmann-fold domains"/>
    <property type="match status" value="1"/>
</dbReference>
<gene>
    <name evidence="4" type="ORF">LWC34_33960</name>
</gene>
<evidence type="ECO:0000259" key="3">
    <source>
        <dbReference type="Pfam" id="PF05368"/>
    </source>
</evidence>
<reference evidence="4 5" key="1">
    <citation type="submission" date="2021-12" db="EMBL/GenBank/DDBJ databases">
        <title>Genome sequence of Kibdelosporangium philippinense ATCC 49844.</title>
        <authorList>
            <person name="Fedorov E.A."/>
            <person name="Omeragic M."/>
            <person name="Shalygina K.F."/>
            <person name="Maclea K.S."/>
        </authorList>
    </citation>
    <scope>NUCLEOTIDE SEQUENCE [LARGE SCALE GENOMIC DNA]</scope>
    <source>
        <strain evidence="4 5">ATCC 49844</strain>
    </source>
</reference>
<dbReference type="PANTHER" id="PTHR42748:SF7">
    <property type="entry name" value="NMRA LIKE REDOX SENSOR 1-RELATED"/>
    <property type="match status" value="1"/>
</dbReference>
<dbReference type="Gene3D" id="3.40.50.720">
    <property type="entry name" value="NAD(P)-binding Rossmann-like Domain"/>
    <property type="match status" value="1"/>
</dbReference>
<protein>
    <submittedName>
        <fullName evidence="4">NmrA/HSCARG family protein</fullName>
    </submittedName>
</protein>
<dbReference type="InterPro" id="IPR036291">
    <property type="entry name" value="NAD(P)-bd_dom_sf"/>
</dbReference>
<comment type="similarity">
    <text evidence="1">Belongs to the NmrA-type oxidoreductase family.</text>
</comment>
<sequence>MTILVTGATGRQGGATARRLLAEGKNVHALVRDRDSKAALDLAKAGAELAVGDMDDRGSLDAAIEGASGVFSIQPAPGDPTKELQRGINVADAARAAKVDHLVYASVASADLATGVPHWESKWQIEQHIRRIGIPATILRPVAFMDTFASLDFPWPDDQLIQLVAVDDIGALATAAFDGQFIGEVIELAGDELTPSQIKTAMDGQKRPEVLTQQRFAGWNADIPVLRKRFPWLKDFKTWLEA</sequence>
<keyword evidence="2" id="KW-0521">NADP</keyword>
<accession>A0ABS8ZJ46</accession>